<dbReference type="AlphaFoldDB" id="A0A238ZGH0"/>
<accession>A0A238ZGH0</accession>
<name>A0A238ZGH0_9FLAO</name>
<dbReference type="InterPro" id="IPR046495">
    <property type="entry name" value="DUF6588"/>
</dbReference>
<dbReference type="OrthoDB" id="9775382at2"/>
<evidence type="ECO:0008006" key="4">
    <source>
        <dbReference type="Google" id="ProtNLM"/>
    </source>
</evidence>
<dbReference type="Pfam" id="PF20230">
    <property type="entry name" value="DUF6588"/>
    <property type="match status" value="1"/>
</dbReference>
<keyword evidence="1" id="KW-0732">Signal</keyword>
<proteinExistence type="predicted"/>
<gene>
    <name evidence="2" type="ORF">SAMN04488111_3298</name>
</gene>
<evidence type="ECO:0000313" key="3">
    <source>
        <dbReference type="Proteomes" id="UP000198412"/>
    </source>
</evidence>
<keyword evidence="3" id="KW-1185">Reference proteome</keyword>
<dbReference type="Proteomes" id="UP000198412">
    <property type="component" value="Unassembled WGS sequence"/>
</dbReference>
<dbReference type="RefSeq" id="WP_089379557.1">
    <property type="nucleotide sequence ID" value="NZ_FZNX01000007.1"/>
</dbReference>
<sequence length="338" mass="37074">MKKLSLLLFGVLFSTSVKSQEFEILLLANKDATILFQNYMAPAMNGMQYNLNNGWYQTAKTHKKLGFDISIQANATIIPKNAQSFLFNEGDYKYLSLESGSNTINTVMGEKNTSVIAVRIPEANDYKVASFKIPNGVGDESPMNSVPSPMIQASLGIALNTDVSVRYLPNINSNDISGNLVGFGIKHNLMKYFGPLDNLPLNVSILGGYTKLNVLYDVQNSSGIQGSNQEAEFDLNTYTIQAIASLDFPIISVYGGIGYNKGTSTLKMKGIYELEYTFENSNETITESITDPINMGFDTTGMNGTFGAKINLGFFKIFGDFTINEYNTLSAGIAFSFR</sequence>
<protein>
    <recommendedName>
        <fullName evidence="4">Outer membrane protein beta-barrel domain-containing protein</fullName>
    </recommendedName>
</protein>
<organism evidence="2 3">
    <name type="scientific">Lutibacter flavus</name>
    <dbReference type="NCBI Taxonomy" id="691689"/>
    <lineage>
        <taxon>Bacteria</taxon>
        <taxon>Pseudomonadati</taxon>
        <taxon>Bacteroidota</taxon>
        <taxon>Flavobacteriia</taxon>
        <taxon>Flavobacteriales</taxon>
        <taxon>Flavobacteriaceae</taxon>
        <taxon>Lutibacter</taxon>
    </lineage>
</organism>
<dbReference type="EMBL" id="FZNX01000007">
    <property type="protein sequence ID" value="SNR82585.1"/>
    <property type="molecule type" value="Genomic_DNA"/>
</dbReference>
<evidence type="ECO:0000256" key="1">
    <source>
        <dbReference type="SAM" id="SignalP"/>
    </source>
</evidence>
<feature type="chain" id="PRO_5013235141" description="Outer membrane protein beta-barrel domain-containing protein" evidence="1">
    <location>
        <begin position="20"/>
        <end position="338"/>
    </location>
</feature>
<evidence type="ECO:0000313" key="2">
    <source>
        <dbReference type="EMBL" id="SNR82585.1"/>
    </source>
</evidence>
<reference evidence="3" key="1">
    <citation type="submission" date="2017-06" db="EMBL/GenBank/DDBJ databases">
        <authorList>
            <person name="Varghese N."/>
            <person name="Submissions S."/>
        </authorList>
    </citation>
    <scope>NUCLEOTIDE SEQUENCE [LARGE SCALE GENOMIC DNA]</scope>
    <source>
        <strain evidence="3">DSM 27993</strain>
    </source>
</reference>
<feature type="signal peptide" evidence="1">
    <location>
        <begin position="1"/>
        <end position="19"/>
    </location>
</feature>